<protein>
    <submittedName>
        <fullName evidence="1">Uncharacterized protein</fullName>
    </submittedName>
</protein>
<keyword evidence="2" id="KW-1185">Reference proteome</keyword>
<proteinExistence type="predicted"/>
<dbReference type="AlphaFoldDB" id="A0A4R6Q2H6"/>
<dbReference type="Proteomes" id="UP000295500">
    <property type="component" value="Unassembled WGS sequence"/>
</dbReference>
<name>A0A4R6Q2H6_9FIRM</name>
<sequence length="257" mass="28286">MNKITISLIYKALLFLVVLVMAICVATVPVDAESATTKGMVTTRTVSEYDMIKSLQSKTDLQLTQGGYSKKEIKQIRTVTQAKEKYGKVTYTVSYSKMKYKKGVTYLTTKTTWSWSKKPVFALKDIIGMTTSSAFTKDKGSTKVVYYLYGNKNKKREVTSQKVKTNGAGTGTFIRIKVGKEYDKEAKTYRKIALSGSMTVTWSVNGKIRQTGIASNYGHSVLSLTPSVSFSATGVSMGFTPSISCLSGDEAYKKAKL</sequence>
<evidence type="ECO:0000313" key="2">
    <source>
        <dbReference type="Proteomes" id="UP000295500"/>
    </source>
</evidence>
<dbReference type="RefSeq" id="WP_133528328.1">
    <property type="nucleotide sequence ID" value="NZ_SNXO01000014.1"/>
</dbReference>
<dbReference type="EMBL" id="SNXO01000014">
    <property type="protein sequence ID" value="TDP56458.1"/>
    <property type="molecule type" value="Genomic_DNA"/>
</dbReference>
<evidence type="ECO:0000313" key="1">
    <source>
        <dbReference type="EMBL" id="TDP56458.1"/>
    </source>
</evidence>
<dbReference type="OrthoDB" id="9983609at2"/>
<gene>
    <name evidence="1" type="ORF">EV211_11432</name>
</gene>
<organism evidence="1 2">
    <name type="scientific">Aminicella lysinilytica</name>
    <dbReference type="NCBI Taxonomy" id="433323"/>
    <lineage>
        <taxon>Bacteria</taxon>
        <taxon>Bacillati</taxon>
        <taxon>Bacillota</taxon>
        <taxon>Clostridia</taxon>
        <taxon>Peptostreptococcales</taxon>
        <taxon>Anaerovoracaceae</taxon>
        <taxon>Aminicella</taxon>
    </lineage>
</organism>
<comment type="caution">
    <text evidence="1">The sequence shown here is derived from an EMBL/GenBank/DDBJ whole genome shotgun (WGS) entry which is preliminary data.</text>
</comment>
<accession>A0A4R6Q2H6</accession>
<reference evidence="1 2" key="1">
    <citation type="submission" date="2019-03" db="EMBL/GenBank/DDBJ databases">
        <title>Genomic Encyclopedia of Type Strains, Phase IV (KMG-IV): sequencing the most valuable type-strain genomes for metagenomic binning, comparative biology and taxonomic classification.</title>
        <authorList>
            <person name="Goeker M."/>
        </authorList>
    </citation>
    <scope>NUCLEOTIDE SEQUENCE [LARGE SCALE GENOMIC DNA]</scope>
    <source>
        <strain evidence="1 2">DSM 28287</strain>
    </source>
</reference>